<dbReference type="EMBL" id="WIGO01000010">
    <property type="protein sequence ID" value="KAF6839899.1"/>
    <property type="molecule type" value="Genomic_DNA"/>
</dbReference>
<evidence type="ECO:0000256" key="1">
    <source>
        <dbReference type="SAM" id="MobiDB-lite"/>
    </source>
</evidence>
<feature type="compositionally biased region" description="Basic and acidic residues" evidence="1">
    <location>
        <begin position="186"/>
        <end position="210"/>
    </location>
</feature>
<feature type="region of interest" description="Disordered" evidence="1">
    <location>
        <begin position="116"/>
        <end position="232"/>
    </location>
</feature>
<protein>
    <submittedName>
        <fullName evidence="2">Uncharacterized protein</fullName>
    </submittedName>
</protein>
<feature type="compositionally biased region" description="Basic and acidic residues" evidence="1">
    <location>
        <begin position="432"/>
        <end position="460"/>
    </location>
</feature>
<evidence type="ECO:0000313" key="3">
    <source>
        <dbReference type="Proteomes" id="UP000654918"/>
    </source>
</evidence>
<reference evidence="2" key="1">
    <citation type="journal article" date="2020" name="Phytopathology">
        <title>Genome Sequence Resources of Colletotrichum truncatum, C. plurivorum, C. musicola, and C. sojae: Four Species Pathogenic to Soybean (Glycine max).</title>
        <authorList>
            <person name="Rogerio F."/>
            <person name="Boufleur T.R."/>
            <person name="Ciampi-Guillardi M."/>
            <person name="Sukno S.A."/>
            <person name="Thon M.R."/>
            <person name="Massola Junior N.S."/>
            <person name="Baroncelli R."/>
        </authorList>
    </citation>
    <scope>NUCLEOTIDE SEQUENCE</scope>
    <source>
        <strain evidence="2">LFN00145</strain>
    </source>
</reference>
<feature type="compositionally biased region" description="Basic and acidic residues" evidence="1">
    <location>
        <begin position="389"/>
        <end position="406"/>
    </location>
</feature>
<feature type="compositionally biased region" description="Polar residues" evidence="1">
    <location>
        <begin position="369"/>
        <end position="386"/>
    </location>
</feature>
<evidence type="ECO:0000313" key="2">
    <source>
        <dbReference type="EMBL" id="KAF6839899.1"/>
    </source>
</evidence>
<feature type="compositionally biased region" description="Basic residues" evidence="1">
    <location>
        <begin position="348"/>
        <end position="368"/>
    </location>
</feature>
<feature type="compositionally biased region" description="Basic and acidic residues" evidence="1">
    <location>
        <begin position="326"/>
        <end position="347"/>
    </location>
</feature>
<comment type="caution">
    <text evidence="2">The sequence shown here is derived from an EMBL/GenBank/DDBJ whole genome shotgun (WGS) entry which is preliminary data.</text>
</comment>
<gene>
    <name evidence="2" type="ORF">CPLU01_01496</name>
</gene>
<keyword evidence="3" id="KW-1185">Reference proteome</keyword>
<dbReference type="AlphaFoldDB" id="A0A8H6NP03"/>
<name>A0A8H6NP03_9PEZI</name>
<proteinExistence type="predicted"/>
<accession>A0A8H6NP03</accession>
<dbReference type="Proteomes" id="UP000654918">
    <property type="component" value="Unassembled WGS sequence"/>
</dbReference>
<feature type="compositionally biased region" description="Basic residues" evidence="1">
    <location>
        <begin position="266"/>
        <end position="278"/>
    </location>
</feature>
<organism evidence="2 3">
    <name type="scientific">Colletotrichum plurivorum</name>
    <dbReference type="NCBI Taxonomy" id="2175906"/>
    <lineage>
        <taxon>Eukaryota</taxon>
        <taxon>Fungi</taxon>
        <taxon>Dikarya</taxon>
        <taxon>Ascomycota</taxon>
        <taxon>Pezizomycotina</taxon>
        <taxon>Sordariomycetes</taxon>
        <taxon>Hypocreomycetidae</taxon>
        <taxon>Glomerellales</taxon>
        <taxon>Glomerellaceae</taxon>
        <taxon>Colletotrichum</taxon>
        <taxon>Colletotrichum orchidearum species complex</taxon>
    </lineage>
</organism>
<feature type="region of interest" description="Disordered" evidence="1">
    <location>
        <begin position="248"/>
        <end position="460"/>
    </location>
</feature>
<sequence>MGSGVPVHGSTFRPPRLLTDFRNEEGPADAAVFIFRGPIEGKAGLYGGRPSPNKGIHNLWRRAFSRPNSPRNCFDLHQTVDTIAKAVPGIEPRDRNVKIVEKIHGLAQLITHLGDFRPGHKRSRSRDSSIIANPRGNPAGLSQKATGHHQSDVEQPQYFDEPKSSRAVQPESKASPKFEKRARRRTRDDRHDSEKQPRQKPPKETTDRPSRPPKKSLTSAQEIQPPLITGLFQNDRISSPKLVKELAHNAMAVPESPPSRLSFRQQHSRSRAKERQRRTKEADEMLEYFGNGEPPLTTVTGAPCDQPCGDNENTNPNHQMGPDCFDSWHETKQLSPKHPERDQGSLKREKRQRQHKPGSKAASHHRPSSRATSYMTWSTSNNQPSTKYELLDRDPSSTPEPVREALRQTGIFDGTGLLGKDRLSQTGILPSDESRGHAEDVSVRTSQGERRPSNSRHDAV</sequence>